<evidence type="ECO:0000313" key="7">
    <source>
        <dbReference type="EMBL" id="NCJ06810.1"/>
    </source>
</evidence>
<comment type="caution">
    <text evidence="7">The sequence shown here is derived from an EMBL/GenBank/DDBJ whole genome shotgun (WGS) entry which is preliminary data.</text>
</comment>
<dbReference type="RefSeq" id="WP_161825290.1">
    <property type="nucleotide sequence ID" value="NZ_WVIC01000017.1"/>
</dbReference>
<organism evidence="7 8">
    <name type="scientific">Petrachloros mirabilis ULC683</name>
    <dbReference type="NCBI Taxonomy" id="2781853"/>
    <lineage>
        <taxon>Bacteria</taxon>
        <taxon>Bacillati</taxon>
        <taxon>Cyanobacteriota</taxon>
        <taxon>Cyanophyceae</taxon>
        <taxon>Synechococcales</taxon>
        <taxon>Petrachlorosaceae</taxon>
        <taxon>Petrachloros</taxon>
        <taxon>Petrachloros mirabilis</taxon>
    </lineage>
</organism>
<dbReference type="InterPro" id="IPR002173">
    <property type="entry name" value="Carboh/pur_kinase_PfkB_CS"/>
</dbReference>
<sequence length="324" mass="35215">MPDPQVLCLGEVLFDYLADQLGQALESVQSWTPYPGGAPANVACSLAKLGTPAAFVGCVGTDVAGDELVQLLQAEQVNIRGLQRHPHAPTRKVYVTRSVTGERSFAGFGGMKSHEFADAYLRAEQLPETLFQGADYLVLGTLEMAYDTSREAIERAFELARHYRVKVLVDVNWRPVFWSDEKLARRLIQHSLTQADYLKLSSEEAEWLWGITDPTQIQARFPHVQGVLVTAGDQGCWYWLQGHGGMVPAFTVPTIDTTGAGDAFVAGFLHQLCQNSALCHLADQAEAIMTYASAVGALTTLKAGAIAAQPTATEVAHFLAKAPR</sequence>
<dbReference type="GO" id="GO:0016301">
    <property type="term" value="F:kinase activity"/>
    <property type="evidence" value="ECO:0007669"/>
    <property type="project" value="UniProtKB-KW"/>
</dbReference>
<protein>
    <submittedName>
        <fullName evidence="7">Carbohydrate kinase</fullName>
    </submittedName>
</protein>
<proteinExistence type="inferred from homology"/>
<dbReference type="Proteomes" id="UP000607397">
    <property type="component" value="Unassembled WGS sequence"/>
</dbReference>
<dbReference type="PANTHER" id="PTHR43085">
    <property type="entry name" value="HEXOKINASE FAMILY MEMBER"/>
    <property type="match status" value="1"/>
</dbReference>
<evidence type="ECO:0000313" key="8">
    <source>
        <dbReference type="Proteomes" id="UP000607397"/>
    </source>
</evidence>
<evidence type="ECO:0000256" key="3">
    <source>
        <dbReference type="ARBA" id="ARBA00022741"/>
    </source>
</evidence>
<keyword evidence="4 7" id="KW-0418">Kinase</keyword>
<dbReference type="PROSITE" id="PS00583">
    <property type="entry name" value="PFKB_KINASES_1"/>
    <property type="match status" value="1"/>
</dbReference>
<keyword evidence="3" id="KW-0547">Nucleotide-binding</keyword>
<evidence type="ECO:0000259" key="6">
    <source>
        <dbReference type="Pfam" id="PF00294"/>
    </source>
</evidence>
<dbReference type="GO" id="GO:0005524">
    <property type="term" value="F:ATP binding"/>
    <property type="evidence" value="ECO:0007669"/>
    <property type="project" value="UniProtKB-KW"/>
</dbReference>
<accession>A0A8K1ZX08</accession>
<comment type="similarity">
    <text evidence="1">Belongs to the carbohydrate kinase PfkB family.</text>
</comment>
<dbReference type="Gene3D" id="3.40.1190.20">
    <property type="match status" value="1"/>
</dbReference>
<dbReference type="CDD" id="cd01167">
    <property type="entry name" value="bac_FRK"/>
    <property type="match status" value="1"/>
</dbReference>
<gene>
    <name evidence="7" type="ORF">GS597_09870</name>
</gene>
<evidence type="ECO:0000256" key="4">
    <source>
        <dbReference type="ARBA" id="ARBA00022777"/>
    </source>
</evidence>
<name>A0A8K1ZX08_9CYAN</name>
<dbReference type="InterPro" id="IPR011611">
    <property type="entry name" value="PfkB_dom"/>
</dbReference>
<keyword evidence="8" id="KW-1185">Reference proteome</keyword>
<dbReference type="PANTHER" id="PTHR43085:SF1">
    <property type="entry name" value="PSEUDOURIDINE KINASE-RELATED"/>
    <property type="match status" value="1"/>
</dbReference>
<keyword evidence="5" id="KW-0067">ATP-binding</keyword>
<dbReference type="InterPro" id="IPR050306">
    <property type="entry name" value="PfkB_Carbo_kinase"/>
</dbReference>
<dbReference type="Pfam" id="PF00294">
    <property type="entry name" value="PfkB"/>
    <property type="match status" value="1"/>
</dbReference>
<evidence type="ECO:0000256" key="1">
    <source>
        <dbReference type="ARBA" id="ARBA00010688"/>
    </source>
</evidence>
<dbReference type="InterPro" id="IPR029056">
    <property type="entry name" value="Ribokinase-like"/>
</dbReference>
<feature type="domain" description="Carbohydrate kinase PfkB" evidence="6">
    <location>
        <begin position="5"/>
        <end position="311"/>
    </location>
</feature>
<reference evidence="7" key="1">
    <citation type="submission" date="2019-12" db="EMBL/GenBank/DDBJ databases">
        <title>High-Quality draft genome sequences of three cyanobacteria isolated from the limestone walls of the Old Cathedral of Coimbra.</title>
        <authorList>
            <person name="Tiago I."/>
            <person name="Soares F."/>
            <person name="Portugal A."/>
        </authorList>
    </citation>
    <scope>NUCLEOTIDE SEQUENCE [LARGE SCALE GENOMIC DNA]</scope>
    <source>
        <strain evidence="7">C</strain>
    </source>
</reference>
<keyword evidence="2" id="KW-0808">Transferase</keyword>
<dbReference type="AlphaFoldDB" id="A0A8K1ZX08"/>
<dbReference type="PROSITE" id="PS00584">
    <property type="entry name" value="PFKB_KINASES_2"/>
    <property type="match status" value="1"/>
</dbReference>
<evidence type="ECO:0000256" key="5">
    <source>
        <dbReference type="ARBA" id="ARBA00022840"/>
    </source>
</evidence>
<evidence type="ECO:0000256" key="2">
    <source>
        <dbReference type="ARBA" id="ARBA00022679"/>
    </source>
</evidence>
<dbReference type="SUPFAM" id="SSF53613">
    <property type="entry name" value="Ribokinase-like"/>
    <property type="match status" value="1"/>
</dbReference>
<dbReference type="EMBL" id="WVIC01000017">
    <property type="protein sequence ID" value="NCJ06810.1"/>
    <property type="molecule type" value="Genomic_DNA"/>
</dbReference>